<sequence>MSMTNWLSIIAVLVFGWVSRQSPKMGLWLAWLFIPAYLWQIDLGPLPSNFWELAVAGLAIVTLALDWRRARGSLTEVWRSLGWAGGLLLAGLAIGVAVSPDLRLSFGVAKGWFIVPLVFFWLNLHWLRASDLGHYILALILSTIPLSLVALSQTAAQRFVTVDGRASGWFVSANYLSMYLVPILILGIILVQTGVAWQRRLVYLAWWLGGLALYFSFSFGGWLALVMAMLVWAVIRWRRRWREWIWGLALPIIAVATQWRSERWQQMIDLTDRSSASVRLQVWQTAGLMIKEHPLTGIGLGEFRDQYLSYATRLFASPWEMAILHAHNVYLQFWINAGLAGLVGWLWLVIKFFRRAIGRVTPTTTGLVAAMVAILGHGLIDTTYWKNDLAALFWLVFAMMVVATKTRPAAD</sequence>
<dbReference type="Pfam" id="PF04932">
    <property type="entry name" value="Wzy_C"/>
    <property type="match status" value="1"/>
</dbReference>
<feature type="transmembrane region" description="Helical" evidence="5">
    <location>
        <begin position="176"/>
        <end position="197"/>
    </location>
</feature>
<dbReference type="PANTHER" id="PTHR37422:SF13">
    <property type="entry name" value="LIPOPOLYSACCHARIDE BIOSYNTHESIS PROTEIN PA4999-RELATED"/>
    <property type="match status" value="1"/>
</dbReference>
<dbReference type="InterPro" id="IPR007016">
    <property type="entry name" value="O-antigen_ligase-rel_domated"/>
</dbReference>
<proteinExistence type="predicted"/>
<feature type="transmembrane region" description="Helical" evidence="5">
    <location>
        <begin position="391"/>
        <end position="410"/>
    </location>
</feature>
<feature type="domain" description="O-antigen ligase-related" evidence="6">
    <location>
        <begin position="205"/>
        <end position="346"/>
    </location>
</feature>
<accession>A0A0G1X892</accession>
<comment type="subcellular location">
    <subcellularLocation>
        <location evidence="1">Membrane</location>
        <topology evidence="1">Multi-pass membrane protein</topology>
    </subcellularLocation>
</comment>
<evidence type="ECO:0000259" key="6">
    <source>
        <dbReference type="Pfam" id="PF04932"/>
    </source>
</evidence>
<protein>
    <submittedName>
        <fullName evidence="7">O-antigen polymerase</fullName>
    </submittedName>
</protein>
<feature type="transmembrane region" description="Helical" evidence="5">
    <location>
        <begin position="44"/>
        <end position="65"/>
    </location>
</feature>
<keyword evidence="3 5" id="KW-1133">Transmembrane helix</keyword>
<dbReference type="PANTHER" id="PTHR37422">
    <property type="entry name" value="TEICHURONIC ACID BIOSYNTHESIS PROTEIN TUAE"/>
    <property type="match status" value="1"/>
</dbReference>
<feature type="transmembrane region" description="Helical" evidence="5">
    <location>
        <begin position="365"/>
        <end position="385"/>
    </location>
</feature>
<evidence type="ECO:0000313" key="8">
    <source>
        <dbReference type="Proteomes" id="UP000034913"/>
    </source>
</evidence>
<evidence type="ECO:0000313" key="7">
    <source>
        <dbReference type="EMBL" id="KKW27206.1"/>
    </source>
</evidence>
<dbReference type="AlphaFoldDB" id="A0A0G1X892"/>
<evidence type="ECO:0000256" key="5">
    <source>
        <dbReference type="SAM" id="Phobius"/>
    </source>
</evidence>
<keyword evidence="2 5" id="KW-0812">Transmembrane</keyword>
<feature type="transmembrane region" description="Helical" evidence="5">
    <location>
        <begin position="104"/>
        <end position="124"/>
    </location>
</feature>
<feature type="transmembrane region" description="Helical" evidence="5">
    <location>
        <begin position="333"/>
        <end position="353"/>
    </location>
</feature>
<reference evidence="7 8" key="1">
    <citation type="journal article" date="2015" name="Nature">
        <title>rRNA introns, odd ribosomes, and small enigmatic genomes across a large radiation of phyla.</title>
        <authorList>
            <person name="Brown C.T."/>
            <person name="Hug L.A."/>
            <person name="Thomas B.C."/>
            <person name="Sharon I."/>
            <person name="Castelle C.J."/>
            <person name="Singh A."/>
            <person name="Wilkins M.J."/>
            <person name="Williams K.H."/>
            <person name="Banfield J.F."/>
        </authorList>
    </citation>
    <scope>NUCLEOTIDE SEQUENCE [LARGE SCALE GENOMIC DNA]</scope>
</reference>
<dbReference type="GO" id="GO:0016020">
    <property type="term" value="C:membrane"/>
    <property type="evidence" value="ECO:0007669"/>
    <property type="project" value="UniProtKB-SubCell"/>
</dbReference>
<evidence type="ECO:0000256" key="1">
    <source>
        <dbReference type="ARBA" id="ARBA00004141"/>
    </source>
</evidence>
<dbReference type="Proteomes" id="UP000034913">
    <property type="component" value="Unassembled WGS sequence"/>
</dbReference>
<dbReference type="EMBL" id="LCRB01000001">
    <property type="protein sequence ID" value="KKW27206.1"/>
    <property type="molecule type" value="Genomic_DNA"/>
</dbReference>
<feature type="transmembrane region" description="Helical" evidence="5">
    <location>
        <begin position="77"/>
        <end position="98"/>
    </location>
</feature>
<keyword evidence="4 5" id="KW-0472">Membrane</keyword>
<comment type="caution">
    <text evidence="7">The sequence shown here is derived from an EMBL/GenBank/DDBJ whole genome shotgun (WGS) entry which is preliminary data.</text>
</comment>
<gene>
    <name evidence="7" type="ORF">VF00_C0001G0141</name>
</gene>
<dbReference type="InterPro" id="IPR051533">
    <property type="entry name" value="WaaL-like"/>
</dbReference>
<feature type="transmembrane region" description="Helical" evidence="5">
    <location>
        <begin position="136"/>
        <end position="156"/>
    </location>
</feature>
<evidence type="ECO:0000256" key="4">
    <source>
        <dbReference type="ARBA" id="ARBA00023136"/>
    </source>
</evidence>
<name>A0A0G1X892_UNCK3</name>
<feature type="transmembrane region" description="Helical" evidence="5">
    <location>
        <begin position="204"/>
        <end position="235"/>
    </location>
</feature>
<evidence type="ECO:0000256" key="3">
    <source>
        <dbReference type="ARBA" id="ARBA00022989"/>
    </source>
</evidence>
<evidence type="ECO:0000256" key="2">
    <source>
        <dbReference type="ARBA" id="ARBA00022692"/>
    </source>
</evidence>
<organism evidence="7 8">
    <name type="scientific">candidate division Kazan bacterium GW2011_GWB1_52_7</name>
    <dbReference type="NCBI Taxonomy" id="1620414"/>
    <lineage>
        <taxon>Bacteria</taxon>
        <taxon>Bacteria division Kazan-3B-28</taxon>
    </lineage>
</organism>